<gene>
    <name evidence="1" type="ORF">GCM10010911_12600</name>
</gene>
<dbReference type="EMBL" id="BMHP01000001">
    <property type="protein sequence ID" value="GGD56360.1"/>
    <property type="molecule type" value="Genomic_DNA"/>
</dbReference>
<comment type="caution">
    <text evidence="1">The sequence shown here is derived from an EMBL/GenBank/DDBJ whole genome shotgun (WGS) entry which is preliminary data.</text>
</comment>
<sequence length="638" mass="72672">MNVKRMGIITNDESDLLGIFLKSPIDTVVMKPEEIFDHDLDSLFSIAILGGTAEMPLLFNPRERAVIEKQLKSGKKIFSEYCTSIGNIYSAPPVTTRFDRLISCTESGSIQGLQQGDILEEQCNTRIKPYSNTISSIRPILQYAKVNAHSSYEVDENILVDITDRALWIDDPETLLVCNFRLANFVKSRFSPMTKWKGVIAFIVNWLIDEKIGLDDLEDAYGFKPYDPGDSFSEQLSKCIDRSIDWYRHADMLVNGGKDGVKEGLGTEIYPDGTQRVIPSIRADCTGETSLAFYMNYLRTKEPEDKEISERLIEVCFDFMQNKDEGPLKGMLRWTQEAWGVCYQDDVARVLIPQLLKCLYTDSKPYLNECIEALHFLVNTTGTNGIRVPRTDNIDLNEEKLRELASTPTSHISAHYNAFYLGSLLLAYKLTGIETFKKVGIQGLETIMSVYPHTQREYSQTQEICRLILPLSWLYWVTGDPEHKQWLYLVTEDLLKFKHISGGYLEWDDGYRSARNDAKEGEESTLLSQNGDPVVDLLYSLNWLPIGFTQAYFVTKDPYFKDLWEGIAKFFISTQIQSKDRMIHGAWARAYDVEKNEIFGLNADVGWGPWAIETGWTVAEISAGLSMGLLEDELIAFY</sequence>
<dbReference type="RefSeq" id="WP_229750097.1">
    <property type="nucleotide sequence ID" value="NZ_BMHP01000001.1"/>
</dbReference>
<proteinExistence type="predicted"/>
<evidence type="ECO:0000313" key="2">
    <source>
        <dbReference type="Proteomes" id="UP000612456"/>
    </source>
</evidence>
<accession>A0A916YQD7</accession>
<reference evidence="1" key="2">
    <citation type="submission" date="2020-09" db="EMBL/GenBank/DDBJ databases">
        <authorList>
            <person name="Sun Q."/>
            <person name="Zhou Y."/>
        </authorList>
    </citation>
    <scope>NUCLEOTIDE SEQUENCE</scope>
    <source>
        <strain evidence="1">CGMCC 1.15178</strain>
    </source>
</reference>
<dbReference type="GO" id="GO:0005975">
    <property type="term" value="P:carbohydrate metabolic process"/>
    <property type="evidence" value="ECO:0007669"/>
    <property type="project" value="InterPro"/>
</dbReference>
<dbReference type="SUPFAM" id="SSF48208">
    <property type="entry name" value="Six-hairpin glycosidases"/>
    <property type="match status" value="1"/>
</dbReference>
<dbReference type="Proteomes" id="UP000612456">
    <property type="component" value="Unassembled WGS sequence"/>
</dbReference>
<protein>
    <submittedName>
        <fullName evidence="1">Uncharacterized protein</fullName>
    </submittedName>
</protein>
<reference evidence="1" key="1">
    <citation type="journal article" date="2014" name="Int. J. Syst. Evol. Microbiol.">
        <title>Complete genome sequence of Corynebacterium casei LMG S-19264T (=DSM 44701T), isolated from a smear-ripened cheese.</title>
        <authorList>
            <consortium name="US DOE Joint Genome Institute (JGI-PGF)"/>
            <person name="Walter F."/>
            <person name="Albersmeier A."/>
            <person name="Kalinowski J."/>
            <person name="Ruckert C."/>
        </authorList>
    </citation>
    <scope>NUCLEOTIDE SEQUENCE</scope>
    <source>
        <strain evidence="1">CGMCC 1.15178</strain>
    </source>
</reference>
<dbReference type="InterPro" id="IPR008928">
    <property type="entry name" value="6-hairpin_glycosidase_sf"/>
</dbReference>
<name>A0A916YQD7_9BACL</name>
<dbReference type="AlphaFoldDB" id="A0A916YQD7"/>
<organism evidence="1 2">
    <name type="scientific">Paenibacillus nasutitermitis</name>
    <dbReference type="NCBI Taxonomy" id="1652958"/>
    <lineage>
        <taxon>Bacteria</taxon>
        <taxon>Bacillati</taxon>
        <taxon>Bacillota</taxon>
        <taxon>Bacilli</taxon>
        <taxon>Bacillales</taxon>
        <taxon>Paenibacillaceae</taxon>
        <taxon>Paenibacillus</taxon>
    </lineage>
</organism>
<keyword evidence="2" id="KW-1185">Reference proteome</keyword>
<evidence type="ECO:0000313" key="1">
    <source>
        <dbReference type="EMBL" id="GGD56360.1"/>
    </source>
</evidence>